<dbReference type="RefSeq" id="WP_345718038.1">
    <property type="nucleotide sequence ID" value="NZ_BAABFP010000008.1"/>
</dbReference>
<dbReference type="InterPro" id="IPR037673">
    <property type="entry name" value="MSC/AndL"/>
</dbReference>
<comment type="similarity">
    <text evidence="2 10">Belongs to the MscL family.</text>
</comment>
<keyword evidence="12" id="KW-1185">Reference proteome</keyword>
<dbReference type="InterPro" id="IPR019823">
    <property type="entry name" value="Mechanosensitive_channel_CS"/>
</dbReference>
<protein>
    <recommendedName>
        <fullName evidence="10">Large-conductance mechanosensitive channel</fullName>
    </recommendedName>
</protein>
<evidence type="ECO:0000256" key="5">
    <source>
        <dbReference type="ARBA" id="ARBA00022692"/>
    </source>
</evidence>
<evidence type="ECO:0000256" key="6">
    <source>
        <dbReference type="ARBA" id="ARBA00022989"/>
    </source>
</evidence>
<comment type="function">
    <text evidence="10">Channel that opens in response to stretch forces in the membrane lipid bilayer. May participate in the regulation of osmotic pressure changes within the cell.</text>
</comment>
<dbReference type="Proteomes" id="UP001596189">
    <property type="component" value="Unassembled WGS sequence"/>
</dbReference>
<feature type="transmembrane region" description="Helical" evidence="10">
    <location>
        <begin position="69"/>
        <end position="94"/>
    </location>
</feature>
<keyword evidence="5 10" id="KW-0812">Transmembrane</keyword>
<evidence type="ECO:0000256" key="2">
    <source>
        <dbReference type="ARBA" id="ARBA00007254"/>
    </source>
</evidence>
<evidence type="ECO:0000256" key="10">
    <source>
        <dbReference type="HAMAP-Rule" id="MF_00115"/>
    </source>
</evidence>
<dbReference type="EMBL" id="JBHSRD010000003">
    <property type="protein sequence ID" value="MFC6006554.1"/>
    <property type="molecule type" value="Genomic_DNA"/>
</dbReference>
<dbReference type="HAMAP" id="MF_00115">
    <property type="entry name" value="MscL"/>
    <property type="match status" value="1"/>
</dbReference>
<dbReference type="PRINTS" id="PR01264">
    <property type="entry name" value="MECHCHANNEL"/>
</dbReference>
<dbReference type="SUPFAM" id="SSF81330">
    <property type="entry name" value="Gated mechanosensitive channel"/>
    <property type="match status" value="1"/>
</dbReference>
<keyword evidence="8 10" id="KW-0472">Membrane</keyword>
<evidence type="ECO:0000256" key="3">
    <source>
        <dbReference type="ARBA" id="ARBA00022448"/>
    </source>
</evidence>
<accession>A0ABW1JB94</accession>
<evidence type="ECO:0000256" key="8">
    <source>
        <dbReference type="ARBA" id="ARBA00023136"/>
    </source>
</evidence>
<dbReference type="InterPro" id="IPR036019">
    <property type="entry name" value="MscL_channel"/>
</dbReference>
<comment type="subcellular location">
    <subcellularLocation>
        <location evidence="1 10">Cell membrane</location>
        <topology evidence="1 10">Multi-pass membrane protein</topology>
    </subcellularLocation>
</comment>
<evidence type="ECO:0000256" key="9">
    <source>
        <dbReference type="ARBA" id="ARBA00023303"/>
    </source>
</evidence>
<evidence type="ECO:0000313" key="12">
    <source>
        <dbReference type="Proteomes" id="UP001596189"/>
    </source>
</evidence>
<evidence type="ECO:0000256" key="4">
    <source>
        <dbReference type="ARBA" id="ARBA00022475"/>
    </source>
</evidence>
<name>A0ABW1JB94_9ACTN</name>
<evidence type="ECO:0000313" key="11">
    <source>
        <dbReference type="EMBL" id="MFC6006554.1"/>
    </source>
</evidence>
<proteinExistence type="inferred from homology"/>
<keyword evidence="3 10" id="KW-0813">Transport</keyword>
<organism evidence="11 12">
    <name type="scientific">Angustibacter luteus</name>
    <dbReference type="NCBI Taxonomy" id="658456"/>
    <lineage>
        <taxon>Bacteria</taxon>
        <taxon>Bacillati</taxon>
        <taxon>Actinomycetota</taxon>
        <taxon>Actinomycetes</taxon>
        <taxon>Kineosporiales</taxon>
        <taxon>Kineosporiaceae</taxon>
    </lineage>
</organism>
<dbReference type="InterPro" id="IPR001185">
    <property type="entry name" value="MS_channel"/>
</dbReference>
<keyword evidence="4 10" id="KW-1003">Cell membrane</keyword>
<keyword evidence="9 10" id="KW-0407">Ion channel</keyword>
<evidence type="ECO:0000256" key="7">
    <source>
        <dbReference type="ARBA" id="ARBA00023065"/>
    </source>
</evidence>
<dbReference type="PANTHER" id="PTHR30266:SF2">
    <property type="entry name" value="LARGE-CONDUCTANCE MECHANOSENSITIVE CHANNEL"/>
    <property type="match status" value="1"/>
</dbReference>
<feature type="transmembrane region" description="Helical" evidence="10">
    <location>
        <begin position="12"/>
        <end position="35"/>
    </location>
</feature>
<dbReference type="Gene3D" id="1.10.1200.120">
    <property type="entry name" value="Large-conductance mechanosensitive channel, MscL, domain 1"/>
    <property type="match status" value="1"/>
</dbReference>
<keyword evidence="7 10" id="KW-0406">Ion transport</keyword>
<comment type="subunit">
    <text evidence="10">Homopentamer.</text>
</comment>
<comment type="caution">
    <text evidence="11">The sequence shown here is derived from an EMBL/GenBank/DDBJ whole genome shotgun (WGS) entry which is preliminary data.</text>
</comment>
<gene>
    <name evidence="10 11" type="primary">mscL</name>
    <name evidence="11" type="ORF">ACFQDO_05360</name>
</gene>
<dbReference type="PROSITE" id="PS01327">
    <property type="entry name" value="MSCL"/>
    <property type="match status" value="1"/>
</dbReference>
<keyword evidence="6 10" id="KW-1133">Transmembrane helix</keyword>
<evidence type="ECO:0000256" key="1">
    <source>
        <dbReference type="ARBA" id="ARBA00004651"/>
    </source>
</evidence>
<reference evidence="12" key="1">
    <citation type="journal article" date="2019" name="Int. J. Syst. Evol. Microbiol.">
        <title>The Global Catalogue of Microorganisms (GCM) 10K type strain sequencing project: providing services to taxonomists for standard genome sequencing and annotation.</title>
        <authorList>
            <consortium name="The Broad Institute Genomics Platform"/>
            <consortium name="The Broad Institute Genome Sequencing Center for Infectious Disease"/>
            <person name="Wu L."/>
            <person name="Ma J."/>
        </authorList>
    </citation>
    <scope>NUCLEOTIDE SEQUENCE [LARGE SCALE GENOMIC DNA]</scope>
    <source>
        <strain evidence="12">KACC 14249</strain>
    </source>
</reference>
<dbReference type="Pfam" id="PF01741">
    <property type="entry name" value="MscL"/>
    <property type="match status" value="1"/>
</dbReference>
<dbReference type="PANTHER" id="PTHR30266">
    <property type="entry name" value="MECHANOSENSITIVE CHANNEL MSCL"/>
    <property type="match status" value="1"/>
</dbReference>
<dbReference type="NCBIfam" id="TIGR00220">
    <property type="entry name" value="mscL"/>
    <property type="match status" value="1"/>
</dbReference>
<sequence>MGDQMLKGFKDFLMRGNVVDLAVAVVIGAAFALVVKSLLDGLINPLIAAIFGKPDLTGVGNFTINGANFSIGLVLTAVINFVIIAAAIYFIVVVPMNHLAERRKRGEEPEPEAPSEEVILLTEIRDLLSRTSGAPTQE</sequence>